<dbReference type="AlphaFoldDB" id="A0AA35KZB2"/>
<protein>
    <submittedName>
        <fullName evidence="1">Uncharacterized protein</fullName>
    </submittedName>
</protein>
<gene>
    <name evidence="1" type="ORF">PODLI_1B026862</name>
</gene>
<evidence type="ECO:0000313" key="2">
    <source>
        <dbReference type="Proteomes" id="UP001178461"/>
    </source>
</evidence>
<dbReference type="EMBL" id="OX395136">
    <property type="protein sequence ID" value="CAI5787037.1"/>
    <property type="molecule type" value="Genomic_DNA"/>
</dbReference>
<accession>A0AA35KZB2</accession>
<sequence>MTRPYYTSENPGMVLSGISFQCNVSTAPSLCHDLVGSFWMLVSLPPEYLYVAGTVRCRIAHLRPSEKHEIEMVPGLHQRYKYIMDCADAGWRTMAKGAVDQSFGSLLFD</sequence>
<dbReference type="Proteomes" id="UP001178461">
    <property type="component" value="Chromosome 11"/>
</dbReference>
<reference evidence="1" key="1">
    <citation type="submission" date="2022-12" db="EMBL/GenBank/DDBJ databases">
        <authorList>
            <person name="Alioto T."/>
            <person name="Alioto T."/>
            <person name="Gomez Garrido J."/>
        </authorList>
    </citation>
    <scope>NUCLEOTIDE SEQUENCE</scope>
</reference>
<evidence type="ECO:0000313" key="1">
    <source>
        <dbReference type="EMBL" id="CAI5787037.1"/>
    </source>
</evidence>
<proteinExistence type="predicted"/>
<name>A0AA35KZB2_9SAUR</name>
<organism evidence="1 2">
    <name type="scientific">Podarcis lilfordi</name>
    <name type="common">Lilford's wall lizard</name>
    <dbReference type="NCBI Taxonomy" id="74358"/>
    <lineage>
        <taxon>Eukaryota</taxon>
        <taxon>Metazoa</taxon>
        <taxon>Chordata</taxon>
        <taxon>Craniata</taxon>
        <taxon>Vertebrata</taxon>
        <taxon>Euteleostomi</taxon>
        <taxon>Lepidosauria</taxon>
        <taxon>Squamata</taxon>
        <taxon>Bifurcata</taxon>
        <taxon>Unidentata</taxon>
        <taxon>Episquamata</taxon>
        <taxon>Laterata</taxon>
        <taxon>Lacertibaenia</taxon>
        <taxon>Lacertidae</taxon>
        <taxon>Podarcis</taxon>
    </lineage>
</organism>
<keyword evidence="2" id="KW-1185">Reference proteome</keyword>